<gene>
    <name evidence="1" type="ORF">L210DRAFT_595064</name>
</gene>
<dbReference type="Proteomes" id="UP001194468">
    <property type="component" value="Unassembled WGS sequence"/>
</dbReference>
<sequence length="119" mass="13832">MDFSATSRSSFLYLLPLTFYAPRRAISSAVGPAIQDFCSIAFSFVSSHSHLHHSIHDSIYDHSIYDHSVCRFVDFCILRLLYMLSLRTIDLNDIDDHFVFRFWADHTCFPIGEHLLLMQ</sequence>
<reference evidence="1" key="2">
    <citation type="journal article" date="2020" name="Nat. Commun.">
        <title>Large-scale genome sequencing of mycorrhizal fungi provides insights into the early evolution of symbiotic traits.</title>
        <authorList>
            <person name="Miyauchi S."/>
            <person name="Kiss E."/>
            <person name="Kuo A."/>
            <person name="Drula E."/>
            <person name="Kohler A."/>
            <person name="Sanchez-Garcia M."/>
            <person name="Morin E."/>
            <person name="Andreopoulos B."/>
            <person name="Barry K.W."/>
            <person name="Bonito G."/>
            <person name="Buee M."/>
            <person name="Carver A."/>
            <person name="Chen C."/>
            <person name="Cichocki N."/>
            <person name="Clum A."/>
            <person name="Culley D."/>
            <person name="Crous P.W."/>
            <person name="Fauchery L."/>
            <person name="Girlanda M."/>
            <person name="Hayes R.D."/>
            <person name="Keri Z."/>
            <person name="LaButti K."/>
            <person name="Lipzen A."/>
            <person name="Lombard V."/>
            <person name="Magnuson J."/>
            <person name="Maillard F."/>
            <person name="Murat C."/>
            <person name="Nolan M."/>
            <person name="Ohm R.A."/>
            <person name="Pangilinan J."/>
            <person name="Pereira M.F."/>
            <person name="Perotto S."/>
            <person name="Peter M."/>
            <person name="Pfister S."/>
            <person name="Riley R."/>
            <person name="Sitrit Y."/>
            <person name="Stielow J.B."/>
            <person name="Szollosi G."/>
            <person name="Zifcakova L."/>
            <person name="Stursova M."/>
            <person name="Spatafora J.W."/>
            <person name="Tedersoo L."/>
            <person name="Vaario L.M."/>
            <person name="Yamada A."/>
            <person name="Yan M."/>
            <person name="Wang P."/>
            <person name="Xu J."/>
            <person name="Bruns T."/>
            <person name="Baldrian P."/>
            <person name="Vilgalys R."/>
            <person name="Dunand C."/>
            <person name="Henrissat B."/>
            <person name="Grigoriev I.V."/>
            <person name="Hibbett D."/>
            <person name="Nagy L.G."/>
            <person name="Martin F.M."/>
        </authorList>
    </citation>
    <scope>NUCLEOTIDE SEQUENCE</scope>
    <source>
        <strain evidence="1">BED1</strain>
    </source>
</reference>
<dbReference type="EMBL" id="WHUW01000007">
    <property type="protein sequence ID" value="KAF8444011.1"/>
    <property type="molecule type" value="Genomic_DNA"/>
</dbReference>
<name>A0AAD4BZK7_BOLED</name>
<protein>
    <submittedName>
        <fullName evidence="1">Uncharacterized protein</fullName>
    </submittedName>
</protein>
<evidence type="ECO:0000313" key="1">
    <source>
        <dbReference type="EMBL" id="KAF8444011.1"/>
    </source>
</evidence>
<keyword evidence="2" id="KW-1185">Reference proteome</keyword>
<dbReference type="AlphaFoldDB" id="A0AAD4BZK7"/>
<comment type="caution">
    <text evidence="1">The sequence shown here is derived from an EMBL/GenBank/DDBJ whole genome shotgun (WGS) entry which is preliminary data.</text>
</comment>
<reference evidence="1" key="1">
    <citation type="submission" date="2019-10" db="EMBL/GenBank/DDBJ databases">
        <authorList>
            <consortium name="DOE Joint Genome Institute"/>
            <person name="Kuo A."/>
            <person name="Miyauchi S."/>
            <person name="Kiss E."/>
            <person name="Drula E."/>
            <person name="Kohler A."/>
            <person name="Sanchez-Garcia M."/>
            <person name="Andreopoulos B."/>
            <person name="Barry K.W."/>
            <person name="Bonito G."/>
            <person name="Buee M."/>
            <person name="Carver A."/>
            <person name="Chen C."/>
            <person name="Cichocki N."/>
            <person name="Clum A."/>
            <person name="Culley D."/>
            <person name="Crous P.W."/>
            <person name="Fauchery L."/>
            <person name="Girlanda M."/>
            <person name="Hayes R."/>
            <person name="Keri Z."/>
            <person name="LaButti K."/>
            <person name="Lipzen A."/>
            <person name="Lombard V."/>
            <person name="Magnuson J."/>
            <person name="Maillard F."/>
            <person name="Morin E."/>
            <person name="Murat C."/>
            <person name="Nolan M."/>
            <person name="Ohm R."/>
            <person name="Pangilinan J."/>
            <person name="Pereira M."/>
            <person name="Perotto S."/>
            <person name="Peter M."/>
            <person name="Riley R."/>
            <person name="Sitrit Y."/>
            <person name="Stielow B."/>
            <person name="Szollosi G."/>
            <person name="Zifcakova L."/>
            <person name="Stursova M."/>
            <person name="Spatafora J.W."/>
            <person name="Tedersoo L."/>
            <person name="Vaario L.-M."/>
            <person name="Yamada A."/>
            <person name="Yan M."/>
            <person name="Wang P."/>
            <person name="Xu J."/>
            <person name="Bruns T."/>
            <person name="Baldrian P."/>
            <person name="Vilgalys R."/>
            <person name="Henrissat B."/>
            <person name="Grigoriev I.V."/>
            <person name="Hibbett D."/>
            <person name="Nagy L.G."/>
            <person name="Martin F.M."/>
        </authorList>
    </citation>
    <scope>NUCLEOTIDE SEQUENCE</scope>
    <source>
        <strain evidence="1">BED1</strain>
    </source>
</reference>
<organism evidence="1 2">
    <name type="scientific">Boletus edulis BED1</name>
    <dbReference type="NCBI Taxonomy" id="1328754"/>
    <lineage>
        <taxon>Eukaryota</taxon>
        <taxon>Fungi</taxon>
        <taxon>Dikarya</taxon>
        <taxon>Basidiomycota</taxon>
        <taxon>Agaricomycotina</taxon>
        <taxon>Agaricomycetes</taxon>
        <taxon>Agaricomycetidae</taxon>
        <taxon>Boletales</taxon>
        <taxon>Boletineae</taxon>
        <taxon>Boletaceae</taxon>
        <taxon>Boletoideae</taxon>
        <taxon>Boletus</taxon>
    </lineage>
</organism>
<proteinExistence type="predicted"/>
<accession>A0AAD4BZK7</accession>
<evidence type="ECO:0000313" key="2">
    <source>
        <dbReference type="Proteomes" id="UP001194468"/>
    </source>
</evidence>